<dbReference type="VEuPathDB" id="FungiDB:SAPIO_CDS0337"/>
<dbReference type="InterPro" id="IPR019826">
    <property type="entry name" value="Carboxylesterase_B_AS"/>
</dbReference>
<dbReference type="GeneID" id="27718489"/>
<dbReference type="GO" id="GO:0016787">
    <property type="term" value="F:hydrolase activity"/>
    <property type="evidence" value="ECO:0007669"/>
    <property type="project" value="UniProtKB-KW"/>
</dbReference>
<dbReference type="InterPro" id="IPR019819">
    <property type="entry name" value="Carboxylesterase_B_CS"/>
</dbReference>
<dbReference type="AlphaFoldDB" id="A0A084GGT1"/>
<dbReference type="EC" id="3.1.1.-" evidence="3"/>
<name>A0A084GGT1_PSEDA</name>
<dbReference type="ESTHER" id="9pezi-a0a084ggt1">
    <property type="family name" value="Fungal_carboxylesterase_lipase"/>
</dbReference>
<dbReference type="RefSeq" id="XP_016646342.1">
    <property type="nucleotide sequence ID" value="XM_016783142.1"/>
</dbReference>
<evidence type="ECO:0000313" key="6">
    <source>
        <dbReference type="Proteomes" id="UP000028545"/>
    </source>
</evidence>
<organism evidence="5 6">
    <name type="scientific">Pseudallescheria apiosperma</name>
    <name type="common">Scedosporium apiospermum</name>
    <dbReference type="NCBI Taxonomy" id="563466"/>
    <lineage>
        <taxon>Eukaryota</taxon>
        <taxon>Fungi</taxon>
        <taxon>Dikarya</taxon>
        <taxon>Ascomycota</taxon>
        <taxon>Pezizomycotina</taxon>
        <taxon>Sordariomycetes</taxon>
        <taxon>Hypocreomycetidae</taxon>
        <taxon>Microascales</taxon>
        <taxon>Microascaceae</taxon>
        <taxon>Scedosporium</taxon>
    </lineage>
</organism>
<dbReference type="OMA" id="RPIWNFA"/>
<evidence type="ECO:0000256" key="2">
    <source>
        <dbReference type="ARBA" id="ARBA00022801"/>
    </source>
</evidence>
<dbReference type="Proteomes" id="UP000028545">
    <property type="component" value="Unassembled WGS sequence"/>
</dbReference>
<dbReference type="Gene3D" id="3.40.50.1820">
    <property type="entry name" value="alpha/beta hydrolase"/>
    <property type="match status" value="1"/>
</dbReference>
<comment type="caution">
    <text evidence="5">The sequence shown here is derived from an EMBL/GenBank/DDBJ whole genome shotgun (WGS) entry which is preliminary data.</text>
</comment>
<keyword evidence="2 3" id="KW-0378">Hydrolase</keyword>
<evidence type="ECO:0000256" key="3">
    <source>
        <dbReference type="RuleBase" id="RU361235"/>
    </source>
</evidence>
<sequence>MGNTISYDQKPFDLSLGDKGTIRGLQFDEKSRRYAGIPYALPPTGEYRWRKPRRLPPNYTYGDGGSNPFDATVFKAVCPQNAFHVGENEDPSGVYSEDCLFVNVWTPVGNENGKPWPVMLWLHGGWFQMGNPSQESDMDPTELISTGGLNAVVVAIGYRLNVFGFLAGQDLVEESRGDSGGNFGLWDQRMAAEWVKENISWFGGDPNNITLAGRSAGAYSVEAQMCYDFRKPGPKTSLFRRVFMDSNAIPAQPKSLRDAQVQFDELCKHFKIEPSWSAEKKFEFLRKLSVEDLMEAIPRLEHHTFRPVTDDLFIYPGMMEYLQTKIFADEFKARGYKILIGEVANEETLYSTYNSPTEPTLEALKIQVMNYYAPEVTERAIDCYPLPASKDLALWKNLFGNIISDGQVRAPSRALVKHLEANGANIRDIWRYQIAYRLSFIDEAVAPMSFGVAHAMDKPFWNFSIQLGPTPEEKTLMKDWIQILVAFVNNDESYDYGTNTVQEIKVATPQGRIEIQLDERWDELTKIGEILSGDKQ</sequence>
<dbReference type="HOGENOM" id="CLU_006586_17_1_1"/>
<gene>
    <name evidence="5" type="ORF">SAPIO_CDS0337</name>
</gene>
<dbReference type="EMBL" id="JOWA01000022">
    <property type="protein sequence ID" value="KEZ46543.1"/>
    <property type="molecule type" value="Genomic_DNA"/>
</dbReference>
<proteinExistence type="inferred from homology"/>
<evidence type="ECO:0000313" key="5">
    <source>
        <dbReference type="EMBL" id="KEZ46543.1"/>
    </source>
</evidence>
<dbReference type="PANTHER" id="PTHR43142:SF8">
    <property type="entry name" value="CARBOXYLIC ESTER HYDROLASE"/>
    <property type="match status" value="1"/>
</dbReference>
<comment type="similarity">
    <text evidence="1 3">Belongs to the type-B carboxylesterase/lipase family.</text>
</comment>
<dbReference type="Pfam" id="PF00135">
    <property type="entry name" value="COesterase"/>
    <property type="match status" value="1"/>
</dbReference>
<dbReference type="PROSITE" id="PS00941">
    <property type="entry name" value="CARBOXYLESTERASE_B_2"/>
    <property type="match status" value="1"/>
</dbReference>
<protein>
    <recommendedName>
        <fullName evidence="3">Carboxylic ester hydrolase</fullName>
        <ecNumber evidence="3">3.1.1.-</ecNumber>
    </recommendedName>
</protein>
<reference evidence="5 6" key="1">
    <citation type="journal article" date="2014" name="Genome Announc.">
        <title>Draft genome sequence of the pathogenic fungus Scedosporium apiospermum.</title>
        <authorList>
            <person name="Vandeputte P."/>
            <person name="Ghamrawi S."/>
            <person name="Rechenmann M."/>
            <person name="Iltis A."/>
            <person name="Giraud S."/>
            <person name="Fleury M."/>
            <person name="Thornton C."/>
            <person name="Delhaes L."/>
            <person name="Meyer W."/>
            <person name="Papon N."/>
            <person name="Bouchara J.P."/>
        </authorList>
    </citation>
    <scope>NUCLEOTIDE SEQUENCE [LARGE SCALE GENOMIC DNA]</scope>
    <source>
        <strain evidence="5 6">IHEM 14462</strain>
    </source>
</reference>
<dbReference type="PROSITE" id="PS00122">
    <property type="entry name" value="CARBOXYLESTERASE_B_1"/>
    <property type="match status" value="1"/>
</dbReference>
<evidence type="ECO:0000256" key="1">
    <source>
        <dbReference type="ARBA" id="ARBA00005964"/>
    </source>
</evidence>
<dbReference type="OrthoDB" id="6846267at2759"/>
<dbReference type="KEGG" id="sapo:SAPIO_CDS0337"/>
<dbReference type="InterPro" id="IPR002018">
    <property type="entry name" value="CarbesteraseB"/>
</dbReference>
<keyword evidence="6" id="KW-1185">Reference proteome</keyword>
<dbReference type="InterPro" id="IPR029058">
    <property type="entry name" value="AB_hydrolase_fold"/>
</dbReference>
<dbReference type="SUPFAM" id="SSF53474">
    <property type="entry name" value="alpha/beta-Hydrolases"/>
    <property type="match status" value="1"/>
</dbReference>
<evidence type="ECO:0000259" key="4">
    <source>
        <dbReference type="Pfam" id="PF00135"/>
    </source>
</evidence>
<dbReference type="PANTHER" id="PTHR43142">
    <property type="entry name" value="CARBOXYLIC ESTER HYDROLASE"/>
    <property type="match status" value="1"/>
</dbReference>
<feature type="domain" description="Carboxylesterase type B" evidence="4">
    <location>
        <begin position="20"/>
        <end position="494"/>
    </location>
</feature>
<accession>A0A084GGT1</accession>